<comment type="caution">
    <text evidence="3">The sequence shown here is derived from an EMBL/GenBank/DDBJ whole genome shotgun (WGS) entry which is preliminary data.</text>
</comment>
<feature type="signal peptide" evidence="1">
    <location>
        <begin position="1"/>
        <end position="25"/>
    </location>
</feature>
<evidence type="ECO:0000313" key="3">
    <source>
        <dbReference type="EMBL" id="MFD2321834.1"/>
    </source>
</evidence>
<reference evidence="4" key="1">
    <citation type="journal article" date="2019" name="Int. J. Syst. Evol. Microbiol.">
        <title>The Global Catalogue of Microorganisms (GCM) 10K type strain sequencing project: providing services to taxonomists for standard genome sequencing and annotation.</title>
        <authorList>
            <consortium name="The Broad Institute Genomics Platform"/>
            <consortium name="The Broad Institute Genome Sequencing Center for Infectious Disease"/>
            <person name="Wu L."/>
            <person name="Ma J."/>
        </authorList>
    </citation>
    <scope>NUCLEOTIDE SEQUENCE [LARGE SCALE GENOMIC DNA]</scope>
    <source>
        <strain evidence="4">CCUG 62793</strain>
    </source>
</reference>
<protein>
    <submittedName>
        <fullName evidence="3">DUF4124 domain-containing protein</fullName>
    </submittedName>
</protein>
<evidence type="ECO:0000259" key="2">
    <source>
        <dbReference type="Pfam" id="PF13511"/>
    </source>
</evidence>
<keyword evidence="1" id="KW-0732">Signal</keyword>
<proteinExistence type="predicted"/>
<gene>
    <name evidence="3" type="ORF">ACFSPV_24445</name>
</gene>
<feature type="chain" id="PRO_5045143881" evidence="1">
    <location>
        <begin position="26"/>
        <end position="194"/>
    </location>
</feature>
<evidence type="ECO:0000256" key="1">
    <source>
        <dbReference type="SAM" id="SignalP"/>
    </source>
</evidence>
<keyword evidence="4" id="KW-1185">Reference proteome</keyword>
<dbReference type="InterPro" id="IPR025392">
    <property type="entry name" value="DUF4124"/>
</dbReference>
<name>A0ABW5EXH9_9BURK</name>
<sequence length="194" mass="21942">MFSRLNIQLVAAFALALAAIGHAHAQVTRCKGPNGQTIYSDRPCEDGSKGQSVNVDANTIDGEYDRRDADKNRMNAAREARAREVDRMINNPPQECKFRHFAIGDSKGKELARLAKHECIENMFRERDGQPTSDRHYRTWNDHHNRTSNARQAIARDAIIQNQIQNQNMQQRHALPPSYKCRPDGFGAVNCSAQ</sequence>
<evidence type="ECO:0000313" key="4">
    <source>
        <dbReference type="Proteomes" id="UP001597287"/>
    </source>
</evidence>
<feature type="domain" description="DUF4124" evidence="2">
    <location>
        <begin position="14"/>
        <end position="57"/>
    </location>
</feature>
<dbReference type="RefSeq" id="WP_380104849.1">
    <property type="nucleotide sequence ID" value="NZ_JBHSIH010000001.1"/>
</dbReference>
<dbReference type="Proteomes" id="UP001597287">
    <property type="component" value="Unassembled WGS sequence"/>
</dbReference>
<dbReference type="Pfam" id="PF13511">
    <property type="entry name" value="DUF4124"/>
    <property type="match status" value="1"/>
</dbReference>
<organism evidence="3 4">
    <name type="scientific">Delftia deserti</name>
    <dbReference type="NCBI Taxonomy" id="1651218"/>
    <lineage>
        <taxon>Bacteria</taxon>
        <taxon>Pseudomonadati</taxon>
        <taxon>Pseudomonadota</taxon>
        <taxon>Betaproteobacteria</taxon>
        <taxon>Burkholderiales</taxon>
        <taxon>Comamonadaceae</taxon>
        <taxon>Delftia</taxon>
    </lineage>
</organism>
<dbReference type="EMBL" id="JBHUIG010000030">
    <property type="protein sequence ID" value="MFD2321834.1"/>
    <property type="molecule type" value="Genomic_DNA"/>
</dbReference>
<accession>A0ABW5EXH9</accession>